<dbReference type="GO" id="GO:0008168">
    <property type="term" value="F:methyltransferase activity"/>
    <property type="evidence" value="ECO:0007669"/>
    <property type="project" value="UniProtKB-KW"/>
</dbReference>
<sequence>MTDTTTNAPTNDAPNTDAPSTDAPSTDAPSTDAPSTDAVTNNATSADAESTIVPSTIDEIEGWFFDLDRRLFDWTLERQRRLEQTGDLLELGAYLGKSAVLIGGHVRPEETFTVCDLFETPAGDGANDTEVKRSYPGLTRAAFERNYLAFHDDLPEIVQGATSTLAGRLEAGSVRFAHIDASHLYEHVVTDLEIVKDALAPDGIVVCDDYRSGHTPGVAAAVWEAVLEEGLNPVVLSPSKLYGTWGDAGAVQADLLEYLDGEPALWHERQRVAGKEFVRVVHRKDVAVDSEAERLRRLSVCLRAENERLEEELAERKRLLKALRGSTSFKVGRAITAPPRALRDLTVPAVRPSQD</sequence>
<dbReference type="Gene3D" id="3.40.50.150">
    <property type="entry name" value="Vaccinia Virus protein VP39"/>
    <property type="match status" value="1"/>
</dbReference>
<feature type="region of interest" description="Disordered" evidence="2">
    <location>
        <begin position="1"/>
        <end position="50"/>
    </location>
</feature>
<dbReference type="EC" id="2.1.1.-" evidence="3"/>
<dbReference type="SUPFAM" id="SSF53335">
    <property type="entry name" value="S-adenosyl-L-methionine-dependent methyltransferases"/>
    <property type="match status" value="1"/>
</dbReference>
<gene>
    <name evidence="3" type="ORF">ACFPCY_25475</name>
</gene>
<feature type="coiled-coil region" evidence="1">
    <location>
        <begin position="292"/>
        <end position="326"/>
    </location>
</feature>
<keyword evidence="4" id="KW-1185">Reference proteome</keyword>
<proteinExistence type="predicted"/>
<name>A0ABV9U5Q0_9ACTN</name>
<dbReference type="Pfam" id="PF13578">
    <property type="entry name" value="Methyltransf_24"/>
    <property type="match status" value="1"/>
</dbReference>
<keyword evidence="1" id="KW-0175">Coiled coil</keyword>
<dbReference type="GO" id="GO:0032259">
    <property type="term" value="P:methylation"/>
    <property type="evidence" value="ECO:0007669"/>
    <property type="project" value="UniProtKB-KW"/>
</dbReference>
<evidence type="ECO:0000313" key="3">
    <source>
        <dbReference type="EMBL" id="MFC4910690.1"/>
    </source>
</evidence>
<evidence type="ECO:0000256" key="1">
    <source>
        <dbReference type="SAM" id="Coils"/>
    </source>
</evidence>
<comment type="caution">
    <text evidence="3">The sequence shown here is derived from an EMBL/GenBank/DDBJ whole genome shotgun (WGS) entry which is preliminary data.</text>
</comment>
<dbReference type="Proteomes" id="UP001595872">
    <property type="component" value="Unassembled WGS sequence"/>
</dbReference>
<feature type="compositionally biased region" description="Low complexity" evidence="2">
    <location>
        <begin position="1"/>
        <end position="19"/>
    </location>
</feature>
<dbReference type="EMBL" id="JBHSIT010000007">
    <property type="protein sequence ID" value="MFC4910690.1"/>
    <property type="molecule type" value="Genomic_DNA"/>
</dbReference>
<dbReference type="InterPro" id="IPR029063">
    <property type="entry name" value="SAM-dependent_MTases_sf"/>
</dbReference>
<organism evidence="3 4">
    <name type="scientific">Actinomadura gamaensis</name>
    <dbReference type="NCBI Taxonomy" id="1763541"/>
    <lineage>
        <taxon>Bacteria</taxon>
        <taxon>Bacillati</taxon>
        <taxon>Actinomycetota</taxon>
        <taxon>Actinomycetes</taxon>
        <taxon>Streptosporangiales</taxon>
        <taxon>Thermomonosporaceae</taxon>
        <taxon>Actinomadura</taxon>
    </lineage>
</organism>
<reference evidence="4" key="1">
    <citation type="journal article" date="2019" name="Int. J. Syst. Evol. Microbiol.">
        <title>The Global Catalogue of Microorganisms (GCM) 10K type strain sequencing project: providing services to taxonomists for standard genome sequencing and annotation.</title>
        <authorList>
            <consortium name="The Broad Institute Genomics Platform"/>
            <consortium name="The Broad Institute Genome Sequencing Center for Infectious Disease"/>
            <person name="Wu L."/>
            <person name="Ma J."/>
        </authorList>
    </citation>
    <scope>NUCLEOTIDE SEQUENCE [LARGE SCALE GENOMIC DNA]</scope>
    <source>
        <strain evidence="4">KLKA75</strain>
    </source>
</reference>
<protein>
    <submittedName>
        <fullName evidence="3">Class I SAM-dependent methyltransferase</fullName>
        <ecNumber evidence="3">2.1.1.-</ecNumber>
    </submittedName>
</protein>
<feature type="compositionally biased region" description="Polar residues" evidence="2">
    <location>
        <begin position="22"/>
        <end position="50"/>
    </location>
</feature>
<keyword evidence="3" id="KW-0489">Methyltransferase</keyword>
<dbReference type="RefSeq" id="WP_378259227.1">
    <property type="nucleotide sequence ID" value="NZ_JBHSIT010000007.1"/>
</dbReference>
<accession>A0ABV9U5Q0</accession>
<evidence type="ECO:0000256" key="2">
    <source>
        <dbReference type="SAM" id="MobiDB-lite"/>
    </source>
</evidence>
<evidence type="ECO:0000313" key="4">
    <source>
        <dbReference type="Proteomes" id="UP001595872"/>
    </source>
</evidence>
<keyword evidence="3" id="KW-0808">Transferase</keyword>